<dbReference type="AlphaFoldDB" id="A0A017RVY9"/>
<dbReference type="Pfam" id="PF10704">
    <property type="entry name" value="DUF2508"/>
    <property type="match status" value="1"/>
</dbReference>
<dbReference type="OrthoDB" id="1809893at2"/>
<comment type="caution">
    <text evidence="1">The sequence shown here is derived from an EMBL/GenBank/DDBJ whole genome shotgun (WGS) entry which is preliminary data.</text>
</comment>
<dbReference type="EMBL" id="AZQP01000030">
    <property type="protein sequence ID" value="EYE88055.1"/>
    <property type="molecule type" value="Genomic_DNA"/>
</dbReference>
<protein>
    <submittedName>
        <fullName evidence="1">Uncharacterized protein</fullName>
    </submittedName>
</protein>
<proteinExistence type="predicted"/>
<gene>
    <name evidence="1" type="ORF">Q428_10025</name>
</gene>
<reference evidence="1 2" key="1">
    <citation type="journal article" date="2014" name="Genome Announc.">
        <title>Draft Genome Sequence of Fervidicella metallireducens Strain AeBT, an Iron-Reducing Thermoanaerobe from the Great Artesian Basin.</title>
        <authorList>
            <person name="Patel B.K."/>
        </authorList>
    </citation>
    <scope>NUCLEOTIDE SEQUENCE [LARGE SCALE GENOMIC DNA]</scope>
    <source>
        <strain evidence="1 2">AeB</strain>
    </source>
</reference>
<organism evidence="1 2">
    <name type="scientific">Fervidicella metallireducens AeB</name>
    <dbReference type="NCBI Taxonomy" id="1403537"/>
    <lineage>
        <taxon>Bacteria</taxon>
        <taxon>Bacillati</taxon>
        <taxon>Bacillota</taxon>
        <taxon>Clostridia</taxon>
        <taxon>Eubacteriales</taxon>
        <taxon>Clostridiaceae</taxon>
        <taxon>Fervidicella</taxon>
    </lineage>
</organism>
<evidence type="ECO:0000313" key="2">
    <source>
        <dbReference type="Proteomes" id="UP000019681"/>
    </source>
</evidence>
<name>A0A017RVY9_9CLOT</name>
<dbReference type="RefSeq" id="WP_084478272.1">
    <property type="nucleotide sequence ID" value="NZ_AZQP01000030.1"/>
</dbReference>
<dbReference type="InterPro" id="IPR019644">
    <property type="entry name" value="DUF2508"/>
</dbReference>
<dbReference type="Proteomes" id="UP000019681">
    <property type="component" value="Unassembled WGS sequence"/>
</dbReference>
<keyword evidence="2" id="KW-1185">Reference proteome</keyword>
<evidence type="ECO:0000313" key="1">
    <source>
        <dbReference type="EMBL" id="EYE88055.1"/>
    </source>
</evidence>
<accession>A0A017RVY9</accession>
<sequence length="88" mass="10047">MENNGQVSTTWLINRAIKSINNIKLSSVNEDSEIVREIRDALNELESIRIYFDTVNEPDLIDYAIYREKAAIIKLSYLLKKAKCKAGA</sequence>